<gene>
    <name evidence="1" type="ORF">CRG98_047297</name>
</gene>
<name>A0A2I0HKQ7_PUNGR</name>
<evidence type="ECO:0000313" key="1">
    <source>
        <dbReference type="EMBL" id="PKI32312.1"/>
    </source>
</evidence>
<evidence type="ECO:0000313" key="2">
    <source>
        <dbReference type="Proteomes" id="UP000233551"/>
    </source>
</evidence>
<proteinExistence type="predicted"/>
<comment type="caution">
    <text evidence="1">The sequence shown here is derived from an EMBL/GenBank/DDBJ whole genome shotgun (WGS) entry which is preliminary data.</text>
</comment>
<reference evidence="1 2" key="1">
    <citation type="submission" date="2017-11" db="EMBL/GenBank/DDBJ databases">
        <title>De-novo sequencing of pomegranate (Punica granatum L.) genome.</title>
        <authorList>
            <person name="Akparov Z."/>
            <person name="Amiraslanov A."/>
            <person name="Hajiyeva S."/>
            <person name="Abbasov M."/>
            <person name="Kaur K."/>
            <person name="Hamwieh A."/>
            <person name="Solovyev V."/>
            <person name="Salamov A."/>
            <person name="Braich B."/>
            <person name="Kosarev P."/>
            <person name="Mahmoud A."/>
            <person name="Hajiyev E."/>
            <person name="Babayeva S."/>
            <person name="Izzatullayeva V."/>
            <person name="Mammadov A."/>
            <person name="Mammadov A."/>
            <person name="Sharifova S."/>
            <person name="Ojaghi J."/>
            <person name="Eynullazada K."/>
            <person name="Bayramov B."/>
            <person name="Abdulazimova A."/>
            <person name="Shahmuradov I."/>
        </authorList>
    </citation>
    <scope>NUCLEOTIDE SEQUENCE [LARGE SCALE GENOMIC DNA]</scope>
    <source>
        <strain evidence="2">cv. AG2017</strain>
        <tissue evidence="1">Leaf</tissue>
    </source>
</reference>
<dbReference type="Proteomes" id="UP000233551">
    <property type="component" value="Unassembled WGS sequence"/>
</dbReference>
<keyword evidence="2" id="KW-1185">Reference proteome</keyword>
<dbReference type="EMBL" id="PGOL01007816">
    <property type="protein sequence ID" value="PKI32312.1"/>
    <property type="molecule type" value="Genomic_DNA"/>
</dbReference>
<accession>A0A2I0HKQ7</accession>
<protein>
    <submittedName>
        <fullName evidence="1">Uncharacterized protein</fullName>
    </submittedName>
</protein>
<sequence length="114" mass="12988">MPLNWEFTLFEKNRGRYVNKEKFRQTTWAAGKWAELGRRAGPGQWGRTGPNWDAGRTEPLRSRLGRVGCWAERAVGCWTGLGQVGLLGTSWVVVRPSWLLTGDACMTRKINRPR</sequence>
<organism evidence="1 2">
    <name type="scientific">Punica granatum</name>
    <name type="common">Pomegranate</name>
    <dbReference type="NCBI Taxonomy" id="22663"/>
    <lineage>
        <taxon>Eukaryota</taxon>
        <taxon>Viridiplantae</taxon>
        <taxon>Streptophyta</taxon>
        <taxon>Embryophyta</taxon>
        <taxon>Tracheophyta</taxon>
        <taxon>Spermatophyta</taxon>
        <taxon>Magnoliopsida</taxon>
        <taxon>eudicotyledons</taxon>
        <taxon>Gunneridae</taxon>
        <taxon>Pentapetalae</taxon>
        <taxon>rosids</taxon>
        <taxon>malvids</taxon>
        <taxon>Myrtales</taxon>
        <taxon>Lythraceae</taxon>
        <taxon>Punica</taxon>
    </lineage>
</organism>
<dbReference type="AlphaFoldDB" id="A0A2I0HKQ7"/>